<dbReference type="SUPFAM" id="SSF55486">
    <property type="entry name" value="Metalloproteases ('zincins'), catalytic domain"/>
    <property type="match status" value="1"/>
</dbReference>
<name>A0A3B0S7T8_9ZZZZ</name>
<evidence type="ECO:0000313" key="8">
    <source>
        <dbReference type="EMBL" id="VAW01068.1"/>
    </source>
</evidence>
<dbReference type="GO" id="GO:0006364">
    <property type="term" value="P:rRNA processing"/>
    <property type="evidence" value="ECO:0007669"/>
    <property type="project" value="InterPro"/>
</dbReference>
<evidence type="ECO:0000256" key="6">
    <source>
        <dbReference type="ARBA" id="ARBA00022801"/>
    </source>
</evidence>
<dbReference type="PROSITE" id="PS01306">
    <property type="entry name" value="UPF0054"/>
    <property type="match status" value="1"/>
</dbReference>
<comment type="cofactor">
    <cofactor evidence="1">
        <name>Zn(2+)</name>
        <dbReference type="ChEBI" id="CHEBI:29105"/>
    </cofactor>
</comment>
<evidence type="ECO:0000256" key="1">
    <source>
        <dbReference type="ARBA" id="ARBA00001947"/>
    </source>
</evidence>
<dbReference type="NCBIfam" id="TIGR00043">
    <property type="entry name" value="rRNA maturation RNase YbeY"/>
    <property type="match status" value="1"/>
</dbReference>
<dbReference type="Gene3D" id="3.40.390.30">
    <property type="entry name" value="Metalloproteases ('zincins'), catalytic domain"/>
    <property type="match status" value="1"/>
</dbReference>
<dbReference type="AlphaFoldDB" id="A0A3B0S7T8"/>
<evidence type="ECO:0000256" key="4">
    <source>
        <dbReference type="ARBA" id="ARBA00022723"/>
    </source>
</evidence>
<dbReference type="InterPro" id="IPR023091">
    <property type="entry name" value="MetalPrtase_cat_dom_sf_prd"/>
</dbReference>
<dbReference type="PANTHER" id="PTHR46986">
    <property type="entry name" value="ENDORIBONUCLEASE YBEY, CHLOROPLASTIC"/>
    <property type="match status" value="1"/>
</dbReference>
<dbReference type="EMBL" id="UOEE01000310">
    <property type="protein sequence ID" value="VAW01068.1"/>
    <property type="molecule type" value="Genomic_DNA"/>
</dbReference>
<evidence type="ECO:0000256" key="3">
    <source>
        <dbReference type="ARBA" id="ARBA00022722"/>
    </source>
</evidence>
<organism evidence="8">
    <name type="scientific">hydrothermal vent metagenome</name>
    <dbReference type="NCBI Taxonomy" id="652676"/>
    <lineage>
        <taxon>unclassified sequences</taxon>
        <taxon>metagenomes</taxon>
        <taxon>ecological metagenomes</taxon>
    </lineage>
</organism>
<keyword evidence="4" id="KW-0479">Metal-binding</keyword>
<dbReference type="InterPro" id="IPR020549">
    <property type="entry name" value="YbeY_CS"/>
</dbReference>
<proteinExistence type="inferred from homology"/>
<dbReference type="GO" id="GO:0004222">
    <property type="term" value="F:metalloendopeptidase activity"/>
    <property type="evidence" value="ECO:0007669"/>
    <property type="project" value="InterPro"/>
</dbReference>
<keyword evidence="6 8" id="KW-0378">Hydrolase</keyword>
<dbReference type="InterPro" id="IPR002036">
    <property type="entry name" value="YbeY"/>
</dbReference>
<sequence length="161" mass="17999">MTNLDDLPQIELNIEAGNWTVQIPDLSAVLLPSLLQCLKILEKNPAQTVSVLLTSDAQMQALNKQFRQIDRPTNVLSFASDAFAGAPLGDLAFGFETCMRQAQQRDILLQEHLSHLFVHGLLHLFGFDHDNPQQAKTMEQMETKILIRAGHIDPWAQEASV</sequence>
<dbReference type="GO" id="GO:0046872">
    <property type="term" value="F:metal ion binding"/>
    <property type="evidence" value="ECO:0007669"/>
    <property type="project" value="UniProtKB-KW"/>
</dbReference>
<reference evidence="8" key="1">
    <citation type="submission" date="2018-06" db="EMBL/GenBank/DDBJ databases">
        <authorList>
            <person name="Zhirakovskaya E."/>
        </authorList>
    </citation>
    <scope>NUCLEOTIDE SEQUENCE</scope>
</reference>
<accession>A0A3B0S7T8</accession>
<dbReference type="GO" id="GO:0004519">
    <property type="term" value="F:endonuclease activity"/>
    <property type="evidence" value="ECO:0007669"/>
    <property type="project" value="UniProtKB-KW"/>
</dbReference>
<comment type="similarity">
    <text evidence="2">Belongs to the endoribonuclease YbeY family.</text>
</comment>
<dbReference type="HAMAP" id="MF_00009">
    <property type="entry name" value="Endoribonucl_YbeY"/>
    <property type="match status" value="1"/>
</dbReference>
<keyword evidence="7" id="KW-0862">Zinc</keyword>
<gene>
    <name evidence="8" type="ORF">MNBD_ALPHA06-2229</name>
</gene>
<dbReference type="Pfam" id="PF02130">
    <property type="entry name" value="YbeY"/>
    <property type="match status" value="1"/>
</dbReference>
<evidence type="ECO:0000256" key="2">
    <source>
        <dbReference type="ARBA" id="ARBA00010875"/>
    </source>
</evidence>
<evidence type="ECO:0000256" key="5">
    <source>
        <dbReference type="ARBA" id="ARBA00022759"/>
    </source>
</evidence>
<evidence type="ECO:0000256" key="7">
    <source>
        <dbReference type="ARBA" id="ARBA00022833"/>
    </source>
</evidence>
<keyword evidence="3" id="KW-0540">Nuclease</keyword>
<dbReference type="PANTHER" id="PTHR46986:SF1">
    <property type="entry name" value="ENDORIBONUCLEASE YBEY, CHLOROPLASTIC"/>
    <property type="match status" value="1"/>
</dbReference>
<keyword evidence="5" id="KW-0255">Endonuclease</keyword>
<protein>
    <submittedName>
        <fullName evidence="8">Metal-dependent hydrolase YbeY, involved in rRNA and/or ribosome maturation and assembly</fullName>
    </submittedName>
</protein>